<dbReference type="RefSeq" id="WP_344003858.1">
    <property type="nucleotide sequence ID" value="NZ_BAAAMY010000002.1"/>
</dbReference>
<dbReference type="PANTHER" id="PTHR46470:SF4">
    <property type="entry name" value="5-AMINO-6-(5-PHOSPHO-D-RIBITYLAMINO)URACIL PHOSPHATASE YIGB"/>
    <property type="match status" value="1"/>
</dbReference>
<protein>
    <recommendedName>
        <fullName evidence="6">HAD family hydrolase</fullName>
    </recommendedName>
</protein>
<reference evidence="4 5" key="1">
    <citation type="journal article" date="2019" name="Int. J. Syst. Evol. Microbiol.">
        <title>The Global Catalogue of Microorganisms (GCM) 10K type strain sequencing project: providing services to taxonomists for standard genome sequencing and annotation.</title>
        <authorList>
            <consortium name="The Broad Institute Genomics Platform"/>
            <consortium name="The Broad Institute Genome Sequencing Center for Infectious Disease"/>
            <person name="Wu L."/>
            <person name="Ma J."/>
        </authorList>
    </citation>
    <scope>NUCLEOTIDE SEQUENCE [LARGE SCALE GENOMIC DNA]</scope>
    <source>
        <strain evidence="4 5">JCM 14046</strain>
    </source>
</reference>
<dbReference type="SUPFAM" id="SSF56784">
    <property type="entry name" value="HAD-like"/>
    <property type="match status" value="1"/>
</dbReference>
<keyword evidence="3" id="KW-0460">Magnesium</keyword>
<dbReference type="InterPro" id="IPR051400">
    <property type="entry name" value="HAD-like_hydrolase"/>
</dbReference>
<accession>A0ABN2P105</accession>
<dbReference type="SFLD" id="SFLDS00003">
    <property type="entry name" value="Haloacid_Dehalogenase"/>
    <property type="match status" value="1"/>
</dbReference>
<dbReference type="NCBIfam" id="TIGR01549">
    <property type="entry name" value="HAD-SF-IA-v1"/>
    <property type="match status" value="1"/>
</dbReference>
<dbReference type="Pfam" id="PF00702">
    <property type="entry name" value="Hydrolase"/>
    <property type="match status" value="1"/>
</dbReference>
<evidence type="ECO:0000313" key="4">
    <source>
        <dbReference type="EMBL" id="GAA1908710.1"/>
    </source>
</evidence>
<evidence type="ECO:0000313" key="5">
    <source>
        <dbReference type="Proteomes" id="UP001501612"/>
    </source>
</evidence>
<dbReference type="PANTHER" id="PTHR46470">
    <property type="entry name" value="N-ACYLNEURAMINATE-9-PHOSPHATASE"/>
    <property type="match status" value="1"/>
</dbReference>
<comment type="caution">
    <text evidence="4">The sequence shown here is derived from an EMBL/GenBank/DDBJ whole genome shotgun (WGS) entry which is preliminary data.</text>
</comment>
<sequence length="246" mass="26110">MTELSTGPRRSLRAVVLDLDDTLLDHRAAASEAVLAFAAAHGLRRPADDLLAAWHHLTDVHYARYQRRELSHLEHRRVRIRAFTGRTDATDAEADRLFGDYQRRYAAGWRAYDDALPALQRCRRAGLAVAVLTNGETDIQTAKLRTTGLLGAVDVVAASADLPAAKPDARAFTATAARLGVAVAEAVMVGDSVANDVRGALGAGMGAVLVDRHDAGAPPDLAHVVRVHDLSALPDTLSGALPGLPG</sequence>
<evidence type="ECO:0000256" key="3">
    <source>
        <dbReference type="ARBA" id="ARBA00022842"/>
    </source>
</evidence>
<dbReference type="PRINTS" id="PR00413">
    <property type="entry name" value="HADHALOGNASE"/>
</dbReference>
<dbReference type="Proteomes" id="UP001501612">
    <property type="component" value="Unassembled WGS sequence"/>
</dbReference>
<name>A0ABN2P105_9ACTN</name>
<comment type="cofactor">
    <cofactor evidence="1">
        <name>Mg(2+)</name>
        <dbReference type="ChEBI" id="CHEBI:18420"/>
    </cofactor>
</comment>
<dbReference type="NCBIfam" id="TIGR01509">
    <property type="entry name" value="HAD-SF-IA-v3"/>
    <property type="match status" value="1"/>
</dbReference>
<dbReference type="Gene3D" id="3.40.50.1000">
    <property type="entry name" value="HAD superfamily/HAD-like"/>
    <property type="match status" value="1"/>
</dbReference>
<evidence type="ECO:0000256" key="2">
    <source>
        <dbReference type="ARBA" id="ARBA00022801"/>
    </source>
</evidence>
<evidence type="ECO:0008006" key="6">
    <source>
        <dbReference type="Google" id="ProtNLM"/>
    </source>
</evidence>
<proteinExistence type="predicted"/>
<keyword evidence="5" id="KW-1185">Reference proteome</keyword>
<dbReference type="SFLD" id="SFLDG01129">
    <property type="entry name" value="C1.5:_HAD__Beta-PGM__Phosphata"/>
    <property type="match status" value="1"/>
</dbReference>
<keyword evidence="2" id="KW-0378">Hydrolase</keyword>
<dbReference type="EMBL" id="BAAAMY010000002">
    <property type="protein sequence ID" value="GAA1908710.1"/>
    <property type="molecule type" value="Genomic_DNA"/>
</dbReference>
<evidence type="ECO:0000256" key="1">
    <source>
        <dbReference type="ARBA" id="ARBA00001946"/>
    </source>
</evidence>
<dbReference type="InterPro" id="IPR023214">
    <property type="entry name" value="HAD_sf"/>
</dbReference>
<organism evidence="4 5">
    <name type="scientific">Nocardioides lentus</name>
    <dbReference type="NCBI Taxonomy" id="338077"/>
    <lineage>
        <taxon>Bacteria</taxon>
        <taxon>Bacillati</taxon>
        <taxon>Actinomycetota</taxon>
        <taxon>Actinomycetes</taxon>
        <taxon>Propionibacteriales</taxon>
        <taxon>Nocardioidaceae</taxon>
        <taxon>Nocardioides</taxon>
    </lineage>
</organism>
<dbReference type="InterPro" id="IPR006439">
    <property type="entry name" value="HAD-SF_hydro_IA"/>
</dbReference>
<dbReference type="Gene3D" id="1.20.120.710">
    <property type="entry name" value="Haloacid dehalogenase hydrolase-like domain"/>
    <property type="match status" value="1"/>
</dbReference>
<dbReference type="InterPro" id="IPR036412">
    <property type="entry name" value="HAD-like_sf"/>
</dbReference>
<gene>
    <name evidence="4" type="ORF">GCM10009737_07200</name>
</gene>